<dbReference type="GeneID" id="60324536"/>
<accession>A0A5J6TUU8</accession>
<name>A0A5J6TUU8_9CAUD</name>
<evidence type="ECO:0000313" key="1">
    <source>
        <dbReference type="EMBL" id="QFG14128.1"/>
    </source>
</evidence>
<organism evidence="1 2">
    <name type="scientific">Mycobacterium phage Curiosium</name>
    <dbReference type="NCBI Taxonomy" id="2599859"/>
    <lineage>
        <taxon>Viruses</taxon>
        <taxon>Duplodnaviria</taxon>
        <taxon>Heunggongvirae</taxon>
        <taxon>Uroviricota</taxon>
        <taxon>Caudoviricetes</taxon>
        <taxon>Weiservirinae</taxon>
        <taxon>Anayavirus</taxon>
        <taxon>Anayavirus curiosium</taxon>
    </lineage>
</organism>
<proteinExistence type="predicted"/>
<reference evidence="1 2" key="1">
    <citation type="submission" date="2019-07" db="EMBL/GenBank/DDBJ databases">
        <authorList>
            <person name="Divens A.M."/>
            <person name="Garlena R.A."/>
            <person name="Russell D.A."/>
            <person name="Pope W.H."/>
            <person name="Jacobs-Sera D."/>
            <person name="Hatfull G.F."/>
        </authorList>
    </citation>
    <scope>NUCLEOTIDE SEQUENCE [LARGE SCALE GENOMIC DNA]</scope>
</reference>
<evidence type="ECO:0000313" key="2">
    <source>
        <dbReference type="Proteomes" id="UP000326870"/>
    </source>
</evidence>
<dbReference type="KEGG" id="vg:60324536"/>
<gene>
    <name evidence="1" type="primary">85</name>
    <name evidence="1" type="ORF">PBI_CURIOSIUM_85</name>
</gene>
<protein>
    <submittedName>
        <fullName evidence="1">Uncharacterized protein</fullName>
    </submittedName>
</protein>
<sequence length="101" mass="11266">MSVHEVAAAARELASEYGCNGTREADLIERVLERLADKLDRGGLCTVCARPRTECRCGGDADRLHRLVAEMEWCQREHPDALVTITDVRAVRAYADRFGGY</sequence>
<keyword evidence="2" id="KW-1185">Reference proteome</keyword>
<dbReference type="EMBL" id="MN234226">
    <property type="protein sequence ID" value="QFG14128.1"/>
    <property type="molecule type" value="Genomic_DNA"/>
</dbReference>
<dbReference type="RefSeq" id="YP_009953073.1">
    <property type="nucleotide sequence ID" value="NC_051618.1"/>
</dbReference>
<dbReference type="Proteomes" id="UP000326870">
    <property type="component" value="Segment"/>
</dbReference>